<dbReference type="Gene3D" id="3.40.50.2300">
    <property type="match status" value="3"/>
</dbReference>
<dbReference type="EC" id="2.7.13.3" evidence="3"/>
<reference evidence="18 19" key="1">
    <citation type="submission" date="2014-04" db="EMBL/GenBank/DDBJ databases">
        <authorList>
            <person name="Sears C."/>
            <person name="Carroll K."/>
            <person name="Sack B.R."/>
            <person name="Qadri F."/>
            <person name="Myers L.L."/>
            <person name="Chung G.-T."/>
            <person name="Escheverria P."/>
            <person name="Fraser C.M."/>
            <person name="Sadzewicz L."/>
            <person name="Shefchek K.A."/>
            <person name="Tallon L."/>
            <person name="Das S.P."/>
            <person name="Daugherty S."/>
            <person name="Mongodin E.F."/>
        </authorList>
    </citation>
    <scope>NUCLEOTIDE SEQUENCE [LARGE SCALE GENOMIC DNA]</scope>
    <source>
        <strain evidence="18 19">3975 RP4</strain>
    </source>
</reference>
<protein>
    <recommendedName>
        <fullName evidence="3">histidine kinase</fullName>
        <ecNumber evidence="3">2.7.13.3</ecNumber>
    </recommendedName>
</protein>
<evidence type="ECO:0000256" key="14">
    <source>
        <dbReference type="SAM" id="SignalP"/>
    </source>
</evidence>
<keyword evidence="13" id="KW-1133">Transmembrane helix</keyword>
<dbReference type="GO" id="GO:0005524">
    <property type="term" value="F:ATP binding"/>
    <property type="evidence" value="ECO:0007669"/>
    <property type="project" value="UniProtKB-KW"/>
</dbReference>
<evidence type="ECO:0000256" key="9">
    <source>
        <dbReference type="ARBA" id="ARBA00022840"/>
    </source>
</evidence>
<proteinExistence type="predicted"/>
<dbReference type="SUPFAM" id="SSF47384">
    <property type="entry name" value="Homodimeric domain of signal transducing histidine kinase"/>
    <property type="match status" value="1"/>
</dbReference>
<keyword evidence="10" id="KW-0902">Two-component regulatory system</keyword>
<dbReference type="Gene3D" id="1.10.287.130">
    <property type="match status" value="1"/>
</dbReference>
<dbReference type="CDD" id="cd16922">
    <property type="entry name" value="HATPase_EvgS-ArcB-TorS-like"/>
    <property type="match status" value="1"/>
</dbReference>
<dbReference type="SMART" id="SM00388">
    <property type="entry name" value="HisKA"/>
    <property type="match status" value="1"/>
</dbReference>
<dbReference type="AlphaFoldDB" id="A0A069S3J4"/>
<dbReference type="RefSeq" id="WP_032953595.1">
    <property type="nucleotide sequence ID" value="NZ_JNHM01000150.1"/>
</dbReference>
<evidence type="ECO:0000256" key="5">
    <source>
        <dbReference type="ARBA" id="ARBA00022553"/>
    </source>
</evidence>
<keyword evidence="9" id="KW-0067">ATP-binding</keyword>
<keyword evidence="11 13" id="KW-0472">Membrane</keyword>
<dbReference type="InterPro" id="IPR036097">
    <property type="entry name" value="HisK_dim/P_sf"/>
</dbReference>
<dbReference type="Gene3D" id="3.30.450.20">
    <property type="entry name" value="PAS domain"/>
    <property type="match status" value="2"/>
</dbReference>
<evidence type="ECO:0000259" key="15">
    <source>
        <dbReference type="PROSITE" id="PS50109"/>
    </source>
</evidence>
<keyword evidence="7" id="KW-0547">Nucleotide-binding</keyword>
<feature type="domain" description="Response regulatory" evidence="16">
    <location>
        <begin position="925"/>
        <end position="1038"/>
    </location>
</feature>
<evidence type="ECO:0000256" key="1">
    <source>
        <dbReference type="ARBA" id="ARBA00000085"/>
    </source>
</evidence>
<accession>A0A069S3J4</accession>
<dbReference type="InterPro" id="IPR011006">
    <property type="entry name" value="CheY-like_superfamily"/>
</dbReference>
<keyword evidence="4" id="KW-1003">Cell membrane</keyword>
<evidence type="ECO:0000256" key="2">
    <source>
        <dbReference type="ARBA" id="ARBA00004236"/>
    </source>
</evidence>
<sequence length="1045" mass="119543">MNRNLKRTCVAHIQRLLICTCIFTLFATIGKASHVQENTETGNYILILNSYNESSPWSNSITTPIVHKIAGIENMDAYIEHLNLFMVGDSTKIERFPEILSSKYGSTPPRLLVFIGSMSLIFREEIQSLWGKVPAIVCGADPYVYHEKFYRQRDTVTPEEKTHMSELAEEFNFTYMHTPIYLEENVQLMCRMIPGMKKLIFLGDGIYPNPEYDKQLRELIKDKYPQMDYEYISSRTNSLHQLYNAVRKTDKTTGILVSTWFTESFTSSNFLINAYRSIASISAPLFTIRYAGMDDGGMVGGYMYNDQIFTRQLLKTIDEILHGKKASDIPFYEPNEAHPAFNYTRLVNKGLDPDLCPGDTVFYDKPANFLNKYKWIILSVLIAFILMAVTQQKRIQMLKALRRAQQNEIDTNTQYTNLIDNMPILYMKEQVIWDKEGNIIDSIYRDVNRYFERCFLPKSDIIGKRASEIFPESLPVFTHFMSITLKEKKSITFPYYFKTVNTFYDVVLNCSTEPDTVDVFCMDSTELHNAQQMLSATNHKLSMALEVANIVPWKWNLKDHTILCDLNRPIAMAAMPGSISEDQLSVSDEQYFAKIIKEDRPRVIQAYRDLADGKIEKVKEEYRVLANDGTQWKIDWIEAQAAVESKDENGMPLTLVGSSLVITERKKMEDELLSAKDRAEESNRLKSAFLANMSHEIRTPLNAIIGFSNILAAAEEEQEKQEYINIIESNNTLLLQLISDILDLSKIEAGTLEFCYSNVELNDIISEIESVTRYRTESNGIQLIVQKGLPSCLIRTEKNRLMQVLNNLLNNASKFTSQGSITFGYKLCDKELYFYVKDTGCGIPADKVNSIFGRFVKLNSFVQGTGLGLSICQTIVEHMGGRIGVESEEGKGSTFWFTIPYQPAAAENKREEEHQLISVQKDKLTILIAEDNESNYRLFQSILKREYNLVHAWDGKEAVNLYKLHTPQIILMDINMPVMDGYEATREIRKLSLDVPIIAVTAFAYASDEQRAMENGFDGYMAKPISAPQLRQQIAAILQKRIILL</sequence>
<feature type="transmembrane region" description="Helical" evidence="13">
    <location>
        <begin position="373"/>
        <end position="390"/>
    </location>
</feature>
<dbReference type="PANTHER" id="PTHR43047">
    <property type="entry name" value="TWO-COMPONENT HISTIDINE PROTEIN KINASE"/>
    <property type="match status" value="1"/>
</dbReference>
<dbReference type="Gene3D" id="3.30.565.10">
    <property type="entry name" value="Histidine kinase-like ATPase, C-terminal domain"/>
    <property type="match status" value="1"/>
</dbReference>
<evidence type="ECO:0000256" key="6">
    <source>
        <dbReference type="ARBA" id="ARBA00022679"/>
    </source>
</evidence>
<gene>
    <name evidence="18" type="ORF">M099_4167</name>
</gene>
<dbReference type="InterPro" id="IPR035965">
    <property type="entry name" value="PAS-like_dom_sf"/>
</dbReference>
<dbReference type="PRINTS" id="PR00344">
    <property type="entry name" value="BCTRLSENSOR"/>
</dbReference>
<dbReference type="InterPro" id="IPR003594">
    <property type="entry name" value="HATPase_dom"/>
</dbReference>
<dbReference type="CDD" id="cd17546">
    <property type="entry name" value="REC_hyHK_CKI1_RcsC-like"/>
    <property type="match status" value="1"/>
</dbReference>
<feature type="modified residue" description="4-aspartylphosphate" evidence="12">
    <location>
        <position position="973"/>
    </location>
</feature>
<feature type="signal peptide" evidence="14">
    <location>
        <begin position="1"/>
        <end position="27"/>
    </location>
</feature>
<dbReference type="InterPro" id="IPR001789">
    <property type="entry name" value="Sig_transdc_resp-reg_receiver"/>
</dbReference>
<evidence type="ECO:0000259" key="16">
    <source>
        <dbReference type="PROSITE" id="PS50110"/>
    </source>
</evidence>
<evidence type="ECO:0000313" key="19">
    <source>
        <dbReference type="Proteomes" id="UP000027661"/>
    </source>
</evidence>
<name>A0A069S3J4_PHOVU</name>
<feature type="domain" description="Histidine kinase" evidence="15">
    <location>
        <begin position="692"/>
        <end position="903"/>
    </location>
</feature>
<evidence type="ECO:0000256" key="10">
    <source>
        <dbReference type="ARBA" id="ARBA00023012"/>
    </source>
</evidence>
<feature type="domain" description="PAC" evidence="17">
    <location>
        <begin position="618"/>
        <end position="674"/>
    </location>
</feature>
<dbReference type="SUPFAM" id="SSF55785">
    <property type="entry name" value="PYP-like sensor domain (PAS domain)"/>
    <property type="match status" value="1"/>
</dbReference>
<comment type="catalytic activity">
    <reaction evidence="1">
        <text>ATP + protein L-histidine = ADP + protein N-phospho-L-histidine.</text>
        <dbReference type="EC" id="2.7.13.3"/>
    </reaction>
</comment>
<evidence type="ECO:0000256" key="13">
    <source>
        <dbReference type="SAM" id="Phobius"/>
    </source>
</evidence>
<evidence type="ECO:0000259" key="17">
    <source>
        <dbReference type="PROSITE" id="PS50113"/>
    </source>
</evidence>
<comment type="caution">
    <text evidence="18">The sequence shown here is derived from an EMBL/GenBank/DDBJ whole genome shotgun (WGS) entry which is preliminary data.</text>
</comment>
<evidence type="ECO:0000256" key="8">
    <source>
        <dbReference type="ARBA" id="ARBA00022777"/>
    </source>
</evidence>
<keyword evidence="13" id="KW-0812">Transmembrane</keyword>
<dbReference type="SUPFAM" id="SSF52172">
    <property type="entry name" value="CheY-like"/>
    <property type="match status" value="1"/>
</dbReference>
<dbReference type="SUPFAM" id="SSF55874">
    <property type="entry name" value="ATPase domain of HSP90 chaperone/DNA topoisomerase II/histidine kinase"/>
    <property type="match status" value="1"/>
</dbReference>
<dbReference type="CDD" id="cd00082">
    <property type="entry name" value="HisKA"/>
    <property type="match status" value="1"/>
</dbReference>
<dbReference type="EMBL" id="JNHM01000150">
    <property type="protein sequence ID" value="KDS44942.1"/>
    <property type="molecule type" value="Genomic_DNA"/>
</dbReference>
<keyword evidence="14" id="KW-0732">Signal</keyword>
<dbReference type="Pfam" id="PF00512">
    <property type="entry name" value="HisKA"/>
    <property type="match status" value="1"/>
</dbReference>
<dbReference type="InterPro" id="IPR000700">
    <property type="entry name" value="PAS-assoc_C"/>
</dbReference>
<dbReference type="GO" id="GO:0000155">
    <property type="term" value="F:phosphorelay sensor kinase activity"/>
    <property type="evidence" value="ECO:0007669"/>
    <property type="project" value="InterPro"/>
</dbReference>
<evidence type="ECO:0000313" key="18">
    <source>
        <dbReference type="EMBL" id="KDS44942.1"/>
    </source>
</evidence>
<feature type="chain" id="PRO_5001666040" description="histidine kinase" evidence="14">
    <location>
        <begin position="28"/>
        <end position="1045"/>
    </location>
</feature>
<organism evidence="18 19">
    <name type="scientific">Phocaeicola vulgatus str. 3975 RP4</name>
    <dbReference type="NCBI Taxonomy" id="1339352"/>
    <lineage>
        <taxon>Bacteria</taxon>
        <taxon>Pseudomonadati</taxon>
        <taxon>Bacteroidota</taxon>
        <taxon>Bacteroidia</taxon>
        <taxon>Bacteroidales</taxon>
        <taxon>Bacteroidaceae</taxon>
        <taxon>Phocaeicola</taxon>
    </lineage>
</organism>
<dbReference type="FunFam" id="3.30.565.10:FF:000023">
    <property type="entry name" value="PAS domain-containing sensor histidine kinase"/>
    <property type="match status" value="1"/>
</dbReference>
<dbReference type="PROSITE" id="PS50110">
    <property type="entry name" value="RESPONSE_REGULATORY"/>
    <property type="match status" value="1"/>
</dbReference>
<evidence type="ECO:0000256" key="11">
    <source>
        <dbReference type="ARBA" id="ARBA00023136"/>
    </source>
</evidence>
<dbReference type="InterPro" id="IPR005467">
    <property type="entry name" value="His_kinase_dom"/>
</dbReference>
<dbReference type="PROSITE" id="PS50113">
    <property type="entry name" value="PAC"/>
    <property type="match status" value="1"/>
</dbReference>
<dbReference type="Pfam" id="PF00072">
    <property type="entry name" value="Response_reg"/>
    <property type="match status" value="1"/>
</dbReference>
<comment type="subcellular location">
    <subcellularLocation>
        <location evidence="2">Cell membrane</location>
    </subcellularLocation>
</comment>
<dbReference type="PATRIC" id="fig|1339352.3.peg.3912"/>
<keyword evidence="8 18" id="KW-0418">Kinase</keyword>
<evidence type="ECO:0000256" key="3">
    <source>
        <dbReference type="ARBA" id="ARBA00012438"/>
    </source>
</evidence>
<dbReference type="SMART" id="SM00387">
    <property type="entry name" value="HATPase_c"/>
    <property type="match status" value="1"/>
</dbReference>
<dbReference type="PROSITE" id="PS50109">
    <property type="entry name" value="HIS_KIN"/>
    <property type="match status" value="1"/>
</dbReference>
<keyword evidence="6" id="KW-0808">Transferase</keyword>
<dbReference type="GO" id="GO:0005886">
    <property type="term" value="C:plasma membrane"/>
    <property type="evidence" value="ECO:0007669"/>
    <property type="project" value="UniProtKB-SubCell"/>
</dbReference>
<keyword evidence="5 12" id="KW-0597">Phosphoprotein</keyword>
<dbReference type="Proteomes" id="UP000027661">
    <property type="component" value="Unassembled WGS sequence"/>
</dbReference>
<dbReference type="InterPro" id="IPR004358">
    <property type="entry name" value="Sig_transdc_His_kin-like_C"/>
</dbReference>
<evidence type="ECO:0000256" key="7">
    <source>
        <dbReference type="ARBA" id="ARBA00022741"/>
    </source>
</evidence>
<evidence type="ECO:0000256" key="12">
    <source>
        <dbReference type="PROSITE-ProRule" id="PRU00169"/>
    </source>
</evidence>
<dbReference type="InterPro" id="IPR003661">
    <property type="entry name" value="HisK_dim/P_dom"/>
</dbReference>
<dbReference type="InterPro" id="IPR036890">
    <property type="entry name" value="HATPase_C_sf"/>
</dbReference>
<dbReference type="Pfam" id="PF02518">
    <property type="entry name" value="HATPase_c"/>
    <property type="match status" value="1"/>
</dbReference>
<evidence type="ECO:0000256" key="4">
    <source>
        <dbReference type="ARBA" id="ARBA00022475"/>
    </source>
</evidence>
<dbReference type="SMART" id="SM00448">
    <property type="entry name" value="REC"/>
    <property type="match status" value="1"/>
</dbReference>